<keyword evidence="8" id="KW-1133">Transmembrane helix</keyword>
<comment type="subcellular location">
    <subcellularLocation>
        <location evidence="11">Golgi apparatus</location>
        <location evidence="11">Golgi stack membrane</location>
        <topology evidence="11">Single-pass type II membrane protein</topology>
    </subcellularLocation>
    <subcellularLocation>
        <location evidence="1">Membrane</location>
        <topology evidence="1">Single-pass membrane protein</topology>
    </subcellularLocation>
</comment>
<protein>
    <recommendedName>
        <fullName evidence="11">Fucosyltransferase</fullName>
        <ecNumber evidence="11">2.4.1.-</ecNumber>
    </recommendedName>
</protein>
<keyword evidence="7" id="KW-0735">Signal-anchor</keyword>
<evidence type="ECO:0000256" key="5">
    <source>
        <dbReference type="ARBA" id="ARBA00022679"/>
    </source>
</evidence>
<keyword evidence="6 11" id="KW-0812">Transmembrane</keyword>
<dbReference type="EMBL" id="CAJNOC010000180">
    <property type="protein sequence ID" value="CAF0723537.1"/>
    <property type="molecule type" value="Genomic_DNA"/>
</dbReference>
<evidence type="ECO:0000256" key="6">
    <source>
        <dbReference type="ARBA" id="ARBA00022692"/>
    </source>
</evidence>
<evidence type="ECO:0000256" key="7">
    <source>
        <dbReference type="ARBA" id="ARBA00022968"/>
    </source>
</evidence>
<dbReference type="PANTHER" id="PTHR11929">
    <property type="entry name" value="ALPHA- 1,3 -FUCOSYLTRANSFERASE"/>
    <property type="match status" value="1"/>
</dbReference>
<dbReference type="InterPro" id="IPR001503">
    <property type="entry name" value="Glyco_trans_10"/>
</dbReference>
<feature type="domain" description="Fucosyltransferase N-terminal" evidence="13">
    <location>
        <begin position="108"/>
        <end position="237"/>
    </location>
</feature>
<keyword evidence="4 11" id="KW-0328">Glycosyltransferase</keyword>
<dbReference type="Proteomes" id="UP000663879">
    <property type="component" value="Unassembled WGS sequence"/>
</dbReference>
<dbReference type="Gene3D" id="3.40.50.11660">
    <property type="entry name" value="Glycosyl transferase family 10, C-terminal domain"/>
    <property type="match status" value="1"/>
</dbReference>
<keyword evidence="5 11" id="KW-0808">Transferase</keyword>
<evidence type="ECO:0000256" key="10">
    <source>
        <dbReference type="ARBA" id="ARBA00023180"/>
    </source>
</evidence>
<evidence type="ECO:0000313" key="15">
    <source>
        <dbReference type="Proteomes" id="UP000663879"/>
    </source>
</evidence>
<sequence length="474" mass="56880">MPFRIRNFWSKFLSCCVLFALFATFLLKFGIDTKQVREFELSEAKIVYSINKSYLDINKILDDKINDLDEIKLSQLKINEQIETNTFSVYKEVYSLERNLKKSNEKYMILEYTNVFFAPKFCSKSSEEIFNSQIEKCEFNNCEYTCDKLKFLSSADALIFHQRDVEAEFELKYNNFDEWFHRTLQIPFKTPEEKLKNNPEQIWILWNDEATKINSAFNSISKLFNWTLSFKTDAEIFEGSYGFFLPNKHISESDLIRYKEEIHENFVKRENAILWFVSNCKSKLRSRVALEISQYYPLHIYGKCDLSKDFTESEIKAKYPYLKVFSNEKCSRDSECELEKFQSYKYYLAFENTNCTDYVTEKIWKSLNKHMIPIALQPNRQSYQSFSIPSKSFIHLEDYDFNVRQLTNHLNSINQDFSLYYKYLKWTYVYLKTHNDGKETEPHRMCQLCKKLNTFKKRISYKRIADFFNDRCLS</sequence>
<dbReference type="Pfam" id="PF17039">
    <property type="entry name" value="Glyco_tran_10_N"/>
    <property type="match status" value="1"/>
</dbReference>
<reference evidence="14" key="1">
    <citation type="submission" date="2021-02" db="EMBL/GenBank/DDBJ databases">
        <authorList>
            <person name="Nowell W R."/>
        </authorList>
    </citation>
    <scope>NUCLEOTIDE SEQUENCE</scope>
    <source>
        <strain evidence="14">Ploen Becks lab</strain>
    </source>
</reference>
<keyword evidence="11" id="KW-0333">Golgi apparatus</keyword>
<keyword evidence="10" id="KW-0325">Glycoprotein</keyword>
<comment type="similarity">
    <text evidence="3 11">Belongs to the glycosyltransferase 10 family.</text>
</comment>
<evidence type="ECO:0000313" key="14">
    <source>
        <dbReference type="EMBL" id="CAF0723537.1"/>
    </source>
</evidence>
<dbReference type="PANTHER" id="PTHR11929:SF226">
    <property type="entry name" value="ATP-DEPENDENT DNA HELICASE-RELATED"/>
    <property type="match status" value="1"/>
</dbReference>
<keyword evidence="15" id="KW-1185">Reference proteome</keyword>
<evidence type="ECO:0000256" key="9">
    <source>
        <dbReference type="ARBA" id="ARBA00023136"/>
    </source>
</evidence>
<dbReference type="Pfam" id="PF00852">
    <property type="entry name" value="Glyco_transf_10"/>
    <property type="match status" value="1"/>
</dbReference>
<keyword evidence="9" id="KW-0472">Membrane</keyword>
<dbReference type="AlphaFoldDB" id="A0A813MKN1"/>
<dbReference type="GO" id="GO:0032580">
    <property type="term" value="C:Golgi cisterna membrane"/>
    <property type="evidence" value="ECO:0007669"/>
    <property type="project" value="UniProtKB-SubCell"/>
</dbReference>
<dbReference type="InterPro" id="IPR055270">
    <property type="entry name" value="Glyco_tran_10_C"/>
</dbReference>
<evidence type="ECO:0000256" key="1">
    <source>
        <dbReference type="ARBA" id="ARBA00004167"/>
    </source>
</evidence>
<comment type="pathway">
    <text evidence="2">Protein modification; protein glycosylation.</text>
</comment>
<name>A0A813MKN1_9BILA</name>
<evidence type="ECO:0000256" key="3">
    <source>
        <dbReference type="ARBA" id="ARBA00008919"/>
    </source>
</evidence>
<evidence type="ECO:0000256" key="11">
    <source>
        <dbReference type="RuleBase" id="RU003832"/>
    </source>
</evidence>
<evidence type="ECO:0000256" key="8">
    <source>
        <dbReference type="ARBA" id="ARBA00022989"/>
    </source>
</evidence>
<proteinExistence type="inferred from homology"/>
<evidence type="ECO:0000259" key="12">
    <source>
        <dbReference type="Pfam" id="PF00852"/>
    </source>
</evidence>
<accession>A0A813MKN1</accession>
<comment type="caution">
    <text evidence="14">The sequence shown here is derived from an EMBL/GenBank/DDBJ whole genome shotgun (WGS) entry which is preliminary data.</text>
</comment>
<dbReference type="SUPFAM" id="SSF53756">
    <property type="entry name" value="UDP-Glycosyltransferase/glycogen phosphorylase"/>
    <property type="match status" value="1"/>
</dbReference>
<dbReference type="EC" id="2.4.1.-" evidence="11"/>
<feature type="domain" description="Fucosyltransferase C-terminal" evidence="12">
    <location>
        <begin position="268"/>
        <end position="465"/>
    </location>
</feature>
<dbReference type="OrthoDB" id="427096at2759"/>
<dbReference type="InterPro" id="IPR031481">
    <property type="entry name" value="Glyco_tran_10_N"/>
</dbReference>
<dbReference type="UniPathway" id="UPA00378"/>
<dbReference type="GO" id="GO:0046920">
    <property type="term" value="F:alpha-(1-&gt;3)-fucosyltransferase activity"/>
    <property type="evidence" value="ECO:0007669"/>
    <property type="project" value="TreeGrafter"/>
</dbReference>
<organism evidence="14 15">
    <name type="scientific">Brachionus calyciflorus</name>
    <dbReference type="NCBI Taxonomy" id="104777"/>
    <lineage>
        <taxon>Eukaryota</taxon>
        <taxon>Metazoa</taxon>
        <taxon>Spiralia</taxon>
        <taxon>Gnathifera</taxon>
        <taxon>Rotifera</taxon>
        <taxon>Eurotatoria</taxon>
        <taxon>Monogononta</taxon>
        <taxon>Pseudotrocha</taxon>
        <taxon>Ploima</taxon>
        <taxon>Brachionidae</taxon>
        <taxon>Brachionus</taxon>
    </lineage>
</organism>
<evidence type="ECO:0000259" key="13">
    <source>
        <dbReference type="Pfam" id="PF17039"/>
    </source>
</evidence>
<gene>
    <name evidence="14" type="ORF">OXX778_LOCUS2338</name>
</gene>
<dbReference type="InterPro" id="IPR038577">
    <property type="entry name" value="GT10-like_C_sf"/>
</dbReference>
<evidence type="ECO:0000256" key="2">
    <source>
        <dbReference type="ARBA" id="ARBA00004922"/>
    </source>
</evidence>
<evidence type="ECO:0000256" key="4">
    <source>
        <dbReference type="ARBA" id="ARBA00022676"/>
    </source>
</evidence>